<evidence type="ECO:0000313" key="4">
    <source>
        <dbReference type="Proteomes" id="UP000242175"/>
    </source>
</evidence>
<evidence type="ECO:0000313" key="3">
    <source>
        <dbReference type="EMBL" id="ASK79667.1"/>
    </source>
</evidence>
<dbReference type="InterPro" id="IPR029069">
    <property type="entry name" value="HotDog_dom_sf"/>
</dbReference>
<gene>
    <name evidence="3" type="ORF">CF386_11475</name>
</gene>
<dbReference type="InterPro" id="IPR050563">
    <property type="entry name" value="4-hydroxybenzoyl-CoA_TE"/>
</dbReference>
<dbReference type="RefSeq" id="WP_089074575.1">
    <property type="nucleotide sequence ID" value="NZ_CBCSAM010000014.1"/>
</dbReference>
<dbReference type="OrthoDB" id="9800856at2"/>
<dbReference type="CDD" id="cd00586">
    <property type="entry name" value="4HBT"/>
    <property type="match status" value="1"/>
</dbReference>
<dbReference type="GO" id="GO:0047617">
    <property type="term" value="F:fatty acyl-CoA hydrolase activity"/>
    <property type="evidence" value="ECO:0007669"/>
    <property type="project" value="TreeGrafter"/>
</dbReference>
<dbReference type="Gene3D" id="3.10.129.10">
    <property type="entry name" value="Hotdog Thioesterase"/>
    <property type="match status" value="1"/>
</dbReference>
<dbReference type="PANTHER" id="PTHR31793">
    <property type="entry name" value="4-HYDROXYBENZOYL-COA THIOESTERASE FAMILY MEMBER"/>
    <property type="match status" value="1"/>
</dbReference>
<name>A0A220VH32_9GAMM</name>
<organism evidence="3 4">
    <name type="scientific">Paraphotobacterium marinum</name>
    <dbReference type="NCBI Taxonomy" id="1755811"/>
    <lineage>
        <taxon>Bacteria</taxon>
        <taxon>Pseudomonadati</taxon>
        <taxon>Pseudomonadota</taxon>
        <taxon>Gammaproteobacteria</taxon>
        <taxon>Vibrionales</taxon>
        <taxon>Vibrionaceae</taxon>
        <taxon>Paraphotobacterium</taxon>
    </lineage>
</organism>
<dbReference type="PANTHER" id="PTHR31793:SF27">
    <property type="entry name" value="NOVEL THIOESTERASE SUPERFAMILY DOMAIN AND SAPOSIN A-TYPE DOMAIN CONTAINING PROTEIN (0610012H03RIK)"/>
    <property type="match status" value="1"/>
</dbReference>
<dbReference type="KEGG" id="pmai:CF386_11475"/>
<dbReference type="Pfam" id="PF13279">
    <property type="entry name" value="4HBT_2"/>
    <property type="match status" value="1"/>
</dbReference>
<protein>
    <submittedName>
        <fullName evidence="3">4-hydroxybenzoyl-CoA thioesterase</fullName>
    </submittedName>
</protein>
<dbReference type="SUPFAM" id="SSF54637">
    <property type="entry name" value="Thioesterase/thiol ester dehydrase-isomerase"/>
    <property type="match status" value="1"/>
</dbReference>
<dbReference type="AlphaFoldDB" id="A0A220VH32"/>
<evidence type="ECO:0000256" key="1">
    <source>
        <dbReference type="ARBA" id="ARBA00005953"/>
    </source>
</evidence>
<proteinExistence type="inferred from homology"/>
<dbReference type="PIRSF" id="PIRSF003230">
    <property type="entry name" value="YbgC"/>
    <property type="match status" value="1"/>
</dbReference>
<dbReference type="EMBL" id="CP022356">
    <property type="protein sequence ID" value="ASK79667.1"/>
    <property type="molecule type" value="Genomic_DNA"/>
</dbReference>
<evidence type="ECO:0000256" key="2">
    <source>
        <dbReference type="ARBA" id="ARBA00022801"/>
    </source>
</evidence>
<reference evidence="3 4" key="1">
    <citation type="journal article" date="2016" name="Int. J. Syst. Evol. Microbiol.">
        <title>Paraphotobacterium marinum gen. nov., sp. nov., a member of the family Vibrionaceae, isolated from surface seawater.</title>
        <authorList>
            <person name="Huang Z."/>
            <person name="Dong C."/>
            <person name="Shao Z."/>
        </authorList>
    </citation>
    <scope>NUCLEOTIDE SEQUENCE [LARGE SCALE GENOMIC DNA]</scope>
    <source>
        <strain evidence="3 4">NSCS20N07D</strain>
    </source>
</reference>
<comment type="similarity">
    <text evidence="1">Belongs to the 4-hydroxybenzoyl-CoA thioesterase family.</text>
</comment>
<keyword evidence="4" id="KW-1185">Reference proteome</keyword>
<keyword evidence="2" id="KW-0378">Hydrolase</keyword>
<dbReference type="Proteomes" id="UP000242175">
    <property type="component" value="Chromosome small"/>
</dbReference>
<sequence>MSNILIHTEVNEKVHFADADPMGVLYHGNYARYFELARDKALETLNYSYLEMEKSGFLWPVVKLNTKFIKYIKYNQFIKIQCELVEWETKLVFNYRMYCVEKGLLAKGQTTQVPYCMKTNSLQYSFPDIFKERIEKFIQENGMYSC</sequence>
<accession>A0A220VH32</accession>
<dbReference type="InterPro" id="IPR006684">
    <property type="entry name" value="YbgC/YbaW"/>
</dbReference>